<sequence>MHRMDRSDVDALRTIGAYLVRKEEYTLASQLFISINDIRALINMHVTAAHWNDAFAIASRYPKYNEDVYLPYARWLAENDRFEEAQKGFMFTYLLKAFAIASRYPKYNEDVYLPYARWLAENDRFEEAQKAYHMAGHDVEALWVLEQLTENAVKEDRFLDAGYYHWMLSSQYLERCVNNPQLLNKFKESSNKADCYYAYDAIHRYLAEPFTSRPPEALVNIGRFLAFQEEVHKVSRV</sequence>
<reference evidence="5" key="1">
    <citation type="submission" date="2017-02" db="UniProtKB">
        <authorList>
            <consortium name="WormBaseParasite"/>
        </authorList>
    </citation>
    <scope>IDENTIFICATION</scope>
</reference>
<name>A0A0M3IUD8_ASCLU</name>
<protein>
    <submittedName>
        <fullName evidence="5">TPR_REGION domain-containing protein</fullName>
    </submittedName>
</protein>
<keyword evidence="4" id="KW-1185">Reference proteome</keyword>
<dbReference type="GO" id="GO:0061512">
    <property type="term" value="P:protein localization to cilium"/>
    <property type="evidence" value="ECO:0007669"/>
    <property type="project" value="TreeGrafter"/>
</dbReference>
<dbReference type="PANTHER" id="PTHR12764">
    <property type="entry name" value="WD REPEAT DOMAIN-RELATED"/>
    <property type="match status" value="1"/>
</dbReference>
<dbReference type="AlphaFoldDB" id="A0A0M3IUD8"/>
<dbReference type="InterPro" id="IPR057411">
    <property type="entry name" value="TPR_IFT122"/>
</dbReference>
<dbReference type="GO" id="GO:0030991">
    <property type="term" value="C:intraciliary transport particle A"/>
    <property type="evidence" value="ECO:0007669"/>
    <property type="project" value="TreeGrafter"/>
</dbReference>
<evidence type="ECO:0000256" key="1">
    <source>
        <dbReference type="ARBA" id="ARBA00022574"/>
    </source>
</evidence>
<evidence type="ECO:0000313" key="5">
    <source>
        <dbReference type="WBParaSite" id="ALUE_0002236601-mRNA-1"/>
    </source>
</evidence>
<dbReference type="Proteomes" id="UP000036681">
    <property type="component" value="Unplaced"/>
</dbReference>
<dbReference type="PANTHER" id="PTHR12764:SF4">
    <property type="entry name" value="INTRAFLAGELLAR TRANSPORT PROTEIN 122 HOMOLOG"/>
    <property type="match status" value="1"/>
</dbReference>
<dbReference type="GO" id="GO:0097730">
    <property type="term" value="C:non-motile cilium"/>
    <property type="evidence" value="ECO:0007669"/>
    <property type="project" value="TreeGrafter"/>
</dbReference>
<accession>A0A0M3IUD8</accession>
<feature type="domain" description="Intraflagellar transport protein 122 homolog TPR" evidence="3">
    <location>
        <begin position="96"/>
        <end position="227"/>
    </location>
</feature>
<evidence type="ECO:0000256" key="2">
    <source>
        <dbReference type="ARBA" id="ARBA00022737"/>
    </source>
</evidence>
<dbReference type="WBParaSite" id="ALUE_0002236601-mRNA-1">
    <property type="protein sequence ID" value="ALUE_0002236601-mRNA-1"/>
    <property type="gene ID" value="ALUE_0002236601"/>
</dbReference>
<evidence type="ECO:0000259" key="3">
    <source>
        <dbReference type="Pfam" id="PF25295"/>
    </source>
</evidence>
<keyword evidence="2" id="KW-0677">Repeat</keyword>
<organism evidence="4 5">
    <name type="scientific">Ascaris lumbricoides</name>
    <name type="common">Giant roundworm</name>
    <dbReference type="NCBI Taxonomy" id="6252"/>
    <lineage>
        <taxon>Eukaryota</taxon>
        <taxon>Metazoa</taxon>
        <taxon>Ecdysozoa</taxon>
        <taxon>Nematoda</taxon>
        <taxon>Chromadorea</taxon>
        <taxon>Rhabditida</taxon>
        <taxon>Spirurina</taxon>
        <taxon>Ascaridomorpha</taxon>
        <taxon>Ascaridoidea</taxon>
        <taxon>Ascarididae</taxon>
        <taxon>Ascaris</taxon>
    </lineage>
</organism>
<proteinExistence type="predicted"/>
<dbReference type="GO" id="GO:0035721">
    <property type="term" value="P:intraciliary retrograde transport"/>
    <property type="evidence" value="ECO:0007669"/>
    <property type="project" value="TreeGrafter"/>
</dbReference>
<evidence type="ECO:0000313" key="4">
    <source>
        <dbReference type="Proteomes" id="UP000036681"/>
    </source>
</evidence>
<dbReference type="GO" id="GO:1905515">
    <property type="term" value="P:non-motile cilium assembly"/>
    <property type="evidence" value="ECO:0007669"/>
    <property type="project" value="TreeGrafter"/>
</dbReference>
<feature type="domain" description="Intraflagellar transport protein 122 homolog TPR" evidence="3">
    <location>
        <begin position="2"/>
        <end position="89"/>
    </location>
</feature>
<dbReference type="InterPro" id="IPR039857">
    <property type="entry name" value="Ift122/121"/>
</dbReference>
<keyword evidence="1" id="KW-0853">WD repeat</keyword>
<dbReference type="Pfam" id="PF25295">
    <property type="entry name" value="TPR_IFT122"/>
    <property type="match status" value="2"/>
</dbReference>